<evidence type="ECO:0000259" key="2">
    <source>
        <dbReference type="Pfam" id="PF00582"/>
    </source>
</evidence>
<feature type="domain" description="UspA" evidence="2">
    <location>
        <begin position="152"/>
        <end position="266"/>
    </location>
</feature>
<protein>
    <submittedName>
        <fullName evidence="3">Universal stress protein family protein</fullName>
    </submittedName>
</protein>
<dbReference type="InterPro" id="IPR006015">
    <property type="entry name" value="Universal_stress_UspA"/>
</dbReference>
<dbReference type="AlphaFoldDB" id="A0A2T4YRN9"/>
<dbReference type="SUPFAM" id="SSF52402">
    <property type="entry name" value="Adenine nucleotide alpha hydrolases-like"/>
    <property type="match status" value="2"/>
</dbReference>
<gene>
    <name evidence="3" type="ORF">C8J24_2425</name>
</gene>
<dbReference type="InterPro" id="IPR006016">
    <property type="entry name" value="UspA"/>
</dbReference>
<sequence>MKNILVLAHDDEGQEARLQAALDLGRALTGHITCLDVTYIPPILGNDYSEAGYAMAAVLADETTRERANKVTLEARFAREDVAWNWVDATGEAAACIVRAAALADVIVLNRRLDNPSVIDMRRTASELIVKSGKPVLAVPGESRGIDLATALVAWDGSPCAAAALRAAVPMLRLADQVTLFSVDDGAMASPIEDAATYLSRYDIHPVIRRIEVQPGGAPKQLLAAAASGQYGYVVMGGFGHLRFTEALFGGVTRTMLTSSPIPVFLAH</sequence>
<dbReference type="RefSeq" id="WP_107932523.1">
    <property type="nucleotide sequence ID" value="NZ_JASPFM010000001.1"/>
</dbReference>
<dbReference type="PRINTS" id="PR01438">
    <property type="entry name" value="UNVRSLSTRESS"/>
</dbReference>
<dbReference type="Proteomes" id="UP000240996">
    <property type="component" value="Unassembled WGS sequence"/>
</dbReference>
<evidence type="ECO:0000313" key="3">
    <source>
        <dbReference type="EMBL" id="PTM46185.1"/>
    </source>
</evidence>
<keyword evidence="4" id="KW-1185">Reference proteome</keyword>
<evidence type="ECO:0000313" key="4">
    <source>
        <dbReference type="Proteomes" id="UP000240996"/>
    </source>
</evidence>
<dbReference type="PANTHER" id="PTHR46268">
    <property type="entry name" value="STRESS RESPONSE PROTEIN NHAX"/>
    <property type="match status" value="1"/>
</dbReference>
<accession>A0A2T4YRN9</accession>
<organism evidence="3 4">
    <name type="scientific">Sphingomonas aerolata</name>
    <dbReference type="NCBI Taxonomy" id="185951"/>
    <lineage>
        <taxon>Bacteria</taxon>
        <taxon>Pseudomonadati</taxon>
        <taxon>Pseudomonadota</taxon>
        <taxon>Alphaproteobacteria</taxon>
        <taxon>Sphingomonadales</taxon>
        <taxon>Sphingomonadaceae</taxon>
        <taxon>Sphingomonas</taxon>
    </lineage>
</organism>
<dbReference type="Gene3D" id="3.40.50.12370">
    <property type="match status" value="1"/>
</dbReference>
<dbReference type="EMBL" id="PZZN01000002">
    <property type="protein sequence ID" value="PTM46185.1"/>
    <property type="molecule type" value="Genomic_DNA"/>
</dbReference>
<name>A0A2T4YRN9_9SPHN</name>
<proteinExistence type="inferred from homology"/>
<reference evidence="3 4" key="1">
    <citation type="submission" date="2018-04" db="EMBL/GenBank/DDBJ databases">
        <title>Genomic Encyclopedia of Type Strains, Phase III (KMG-III): the genomes of soil and plant-associated and newly described type strains.</title>
        <authorList>
            <person name="Whitman W."/>
        </authorList>
    </citation>
    <scope>NUCLEOTIDE SEQUENCE [LARGE SCALE GENOMIC DNA]</scope>
    <source>
        <strain evidence="3 4">NW12</strain>
    </source>
</reference>
<dbReference type="PANTHER" id="PTHR46268:SF15">
    <property type="entry name" value="UNIVERSAL STRESS PROTEIN HP_0031"/>
    <property type="match status" value="1"/>
</dbReference>
<dbReference type="Pfam" id="PF00582">
    <property type="entry name" value="Usp"/>
    <property type="match status" value="1"/>
</dbReference>
<comment type="similarity">
    <text evidence="1">Belongs to the universal stress protein A family.</text>
</comment>
<comment type="caution">
    <text evidence="3">The sequence shown here is derived from an EMBL/GenBank/DDBJ whole genome shotgun (WGS) entry which is preliminary data.</text>
</comment>
<evidence type="ECO:0000256" key="1">
    <source>
        <dbReference type="ARBA" id="ARBA00008791"/>
    </source>
</evidence>